<dbReference type="Pfam" id="PF07995">
    <property type="entry name" value="GSDH"/>
    <property type="match status" value="1"/>
</dbReference>
<dbReference type="PANTHER" id="PTHR19328:SF75">
    <property type="entry name" value="ALDOSE SUGAR DEHYDROGENASE YLII"/>
    <property type="match status" value="1"/>
</dbReference>
<dbReference type="SUPFAM" id="SSF50952">
    <property type="entry name" value="Soluble quinoprotein glucose dehydrogenase"/>
    <property type="match status" value="1"/>
</dbReference>
<protein>
    <recommendedName>
        <fullName evidence="1">Glucose/Sorbosone dehydrogenase domain-containing protein</fullName>
    </recommendedName>
</protein>
<feature type="non-terminal residue" evidence="2">
    <location>
        <position position="89"/>
    </location>
</feature>
<comment type="caution">
    <text evidence="2">The sequence shown here is derived from an EMBL/GenBank/DDBJ whole genome shotgun (WGS) entry which is preliminary data.</text>
</comment>
<name>A0A0L8KIZ4_STRVR</name>
<dbReference type="Proteomes" id="UP000037023">
    <property type="component" value="Unassembled WGS sequence"/>
</dbReference>
<dbReference type="InterPro" id="IPR011041">
    <property type="entry name" value="Quinoprot_gluc/sorb_DH_b-prop"/>
</dbReference>
<dbReference type="EMBL" id="LGUP01000151">
    <property type="protein sequence ID" value="KOG25860.1"/>
    <property type="molecule type" value="Genomic_DNA"/>
</dbReference>
<dbReference type="AlphaFoldDB" id="A0A0L8KIZ4"/>
<proteinExistence type="predicted"/>
<dbReference type="RefSeq" id="WP_234439385.1">
    <property type="nucleotide sequence ID" value="NZ_LGUP01000151.1"/>
</dbReference>
<evidence type="ECO:0000313" key="3">
    <source>
        <dbReference type="Proteomes" id="UP000037023"/>
    </source>
</evidence>
<evidence type="ECO:0000313" key="2">
    <source>
        <dbReference type="EMBL" id="KOG25860.1"/>
    </source>
</evidence>
<feature type="domain" description="Glucose/Sorbosone dehydrogenase" evidence="1">
    <location>
        <begin position="2"/>
        <end position="86"/>
    </location>
</feature>
<accession>A0A0L8KIZ4</accession>
<dbReference type="InterPro" id="IPR011042">
    <property type="entry name" value="6-blade_b-propeller_TolB-like"/>
</dbReference>
<reference evidence="2 3" key="1">
    <citation type="submission" date="2015-06" db="EMBL/GenBank/DDBJ databases">
        <authorList>
            <person name="Hoefler B.C."/>
            <person name="Straight P.D."/>
        </authorList>
    </citation>
    <scope>NUCLEOTIDE SEQUENCE [LARGE SCALE GENOMIC DNA]</scope>
    <source>
        <strain evidence="2 3">NRRL 3427</strain>
    </source>
</reference>
<sequence length="89" mass="9639">MQLDVAPDGDVYYISRSGKVNVIHTHDGASETHVAAQLDVYHEGEDGGIGLALDPGFATNRWIYINHSPAGTAEINRVTRFTVNADDTL</sequence>
<organism evidence="2 3">
    <name type="scientific">Streptomyces viridochromogenes</name>
    <dbReference type="NCBI Taxonomy" id="1938"/>
    <lineage>
        <taxon>Bacteria</taxon>
        <taxon>Bacillati</taxon>
        <taxon>Actinomycetota</taxon>
        <taxon>Actinomycetes</taxon>
        <taxon>Kitasatosporales</taxon>
        <taxon>Streptomycetaceae</taxon>
        <taxon>Streptomyces</taxon>
    </lineage>
</organism>
<dbReference type="PANTHER" id="PTHR19328">
    <property type="entry name" value="HEDGEHOG-INTERACTING PROTEIN"/>
    <property type="match status" value="1"/>
</dbReference>
<dbReference type="Gene3D" id="2.120.10.30">
    <property type="entry name" value="TolB, C-terminal domain"/>
    <property type="match status" value="1"/>
</dbReference>
<gene>
    <name evidence="2" type="ORF">ADK34_17080</name>
</gene>
<dbReference type="InterPro" id="IPR012938">
    <property type="entry name" value="Glc/Sorbosone_DH"/>
</dbReference>
<evidence type="ECO:0000259" key="1">
    <source>
        <dbReference type="Pfam" id="PF07995"/>
    </source>
</evidence>